<proteinExistence type="predicted"/>
<dbReference type="PROSITE" id="PS50206">
    <property type="entry name" value="RHODANESE_3"/>
    <property type="match status" value="1"/>
</dbReference>
<dbReference type="Gene3D" id="3.30.9.10">
    <property type="entry name" value="D-Amino Acid Oxidase, subunit A, domain 2"/>
    <property type="match status" value="1"/>
</dbReference>
<dbReference type="PANTHER" id="PTHR13847:SF275">
    <property type="entry name" value="GAMMA-GLUTAMYLPUTRESCINE OXIDOREDUCTASE"/>
    <property type="match status" value="1"/>
</dbReference>
<keyword evidence="4" id="KW-1185">Reference proteome</keyword>
<evidence type="ECO:0000256" key="1">
    <source>
        <dbReference type="ARBA" id="ARBA00023002"/>
    </source>
</evidence>
<keyword evidence="1 3" id="KW-0560">Oxidoreductase</keyword>
<feature type="domain" description="Rhodanese" evidence="2">
    <location>
        <begin position="34"/>
        <end position="72"/>
    </location>
</feature>
<dbReference type="RefSeq" id="WP_348388003.1">
    <property type="nucleotide sequence ID" value="NZ_CP134146.1"/>
</dbReference>
<protein>
    <submittedName>
        <fullName evidence="3">FAD-binding oxidoreductase</fullName>
        <ecNumber evidence="3">1.-.-.-</ecNumber>
    </submittedName>
</protein>
<dbReference type="InterPro" id="IPR036188">
    <property type="entry name" value="FAD/NAD-bd_sf"/>
</dbReference>
<accession>A0ABY9TJ44</accession>
<evidence type="ECO:0000313" key="4">
    <source>
        <dbReference type="Proteomes" id="UP001248581"/>
    </source>
</evidence>
<sequence>MTCYPDSYYAASRGDTTDYPSLTDHIFADICVVGGGYSGLSTAIALQEKGYKVVLLEGSKIGFGASGRNGGQLVNSFSRDIDHIEKHYGKDTANAMGSMAFEGADCIRDLIKRYTIDCDYKSGGFFAAFTEKQMDELARKKELWERYDNNKLSIVDKHNISNIVNTDAYVGGLVDEHCGHIHPLKLALGEAVAFTSIGGQVFEQSKVINIEHLQQQDKKITLVKTKQGCVTANKVVLAGNAYMGNLEPKLAKKSMPCGTQIVTSEVLPEELANSLIPSGYCVEDMNYKLDYYRVTADNRLLFGGGVTYGGGDPASIENFLKPHMNKIFPAMQEYKIDYAWGGDFLLTLNRLPQLGRIGENVYYTQGYSGHGINTSHLAGKLLAEAIHGDSSRFDVFANLPHYSFPGGRLFRVPFTMMGAWYYGLRDSLGL</sequence>
<name>A0ABY9TJ44_9GAMM</name>
<dbReference type="InterPro" id="IPR006076">
    <property type="entry name" value="FAD-dep_OxRdtase"/>
</dbReference>
<evidence type="ECO:0000313" key="3">
    <source>
        <dbReference type="EMBL" id="WNC68849.1"/>
    </source>
</evidence>
<evidence type="ECO:0000259" key="2">
    <source>
        <dbReference type="PROSITE" id="PS50206"/>
    </source>
</evidence>
<dbReference type="EC" id="1.-.-.-" evidence="3"/>
<dbReference type="InterPro" id="IPR001763">
    <property type="entry name" value="Rhodanese-like_dom"/>
</dbReference>
<dbReference type="PANTHER" id="PTHR13847">
    <property type="entry name" value="SARCOSINE DEHYDROGENASE-RELATED"/>
    <property type="match status" value="1"/>
</dbReference>
<dbReference type="GO" id="GO:0016491">
    <property type="term" value="F:oxidoreductase activity"/>
    <property type="evidence" value="ECO:0007669"/>
    <property type="project" value="UniProtKB-KW"/>
</dbReference>
<dbReference type="EMBL" id="CP134146">
    <property type="protein sequence ID" value="WNC68849.1"/>
    <property type="molecule type" value="Genomic_DNA"/>
</dbReference>
<dbReference type="SUPFAM" id="SSF51905">
    <property type="entry name" value="FAD/NAD(P)-binding domain"/>
    <property type="match status" value="1"/>
</dbReference>
<gene>
    <name evidence="3" type="ORF">RI845_01545</name>
</gene>
<dbReference type="Proteomes" id="UP001248581">
    <property type="component" value="Chromosome"/>
</dbReference>
<dbReference type="Pfam" id="PF01266">
    <property type="entry name" value="DAO"/>
    <property type="match status" value="1"/>
</dbReference>
<organism evidence="3 4">
    <name type="scientific">Thalassotalea nanhaiensis</name>
    <dbReference type="NCBI Taxonomy" id="3065648"/>
    <lineage>
        <taxon>Bacteria</taxon>
        <taxon>Pseudomonadati</taxon>
        <taxon>Pseudomonadota</taxon>
        <taxon>Gammaproteobacteria</taxon>
        <taxon>Alteromonadales</taxon>
        <taxon>Colwelliaceae</taxon>
        <taxon>Thalassotalea</taxon>
    </lineage>
</organism>
<dbReference type="Gene3D" id="3.50.50.60">
    <property type="entry name" value="FAD/NAD(P)-binding domain"/>
    <property type="match status" value="1"/>
</dbReference>
<reference evidence="4" key="1">
    <citation type="submission" date="2023-09" db="EMBL/GenBank/DDBJ databases">
        <authorList>
            <person name="Li S."/>
            <person name="Li X."/>
            <person name="Zhang C."/>
            <person name="Zhao Z."/>
        </authorList>
    </citation>
    <scope>NUCLEOTIDE SEQUENCE [LARGE SCALE GENOMIC DNA]</scope>
    <source>
        <strain evidence="4">SQ345</strain>
    </source>
</reference>